<protein>
    <submittedName>
        <fullName evidence="4">Uncharacterized protein, YigZ family</fullName>
    </submittedName>
</protein>
<sequence length="226" mass="26157">MSDTANKKPIENMKESYKTIKNDKWYSIFIEKSEFIAYVTNIENASQTASVIEYVKNKYPNATHYVYAYSIGIEQEIQKYDDDGEPSGTAGMPILEIIRNRELKNLIAVVVRYFGGKKLGTGGLKRAYSRTALSAIEEAVEIEKKLYQWIEITVDYSFWGKIEYFLQKKKVLVKPISFTDRVSFKIPLPVNQVKIYMDKLIELTGAMIEFKHLDIEYLDSEDLLNE</sequence>
<dbReference type="GO" id="GO:0005737">
    <property type="term" value="C:cytoplasm"/>
    <property type="evidence" value="ECO:0007669"/>
    <property type="project" value="TreeGrafter"/>
</dbReference>
<comment type="similarity">
    <text evidence="1">Belongs to the IMPACT family.</text>
</comment>
<feature type="domain" description="Impact N-terminal" evidence="2">
    <location>
        <begin position="32"/>
        <end position="135"/>
    </location>
</feature>
<dbReference type="PROSITE" id="PS00910">
    <property type="entry name" value="UPF0029"/>
    <property type="match status" value="1"/>
</dbReference>
<dbReference type="SUPFAM" id="SSF54211">
    <property type="entry name" value="Ribosomal protein S5 domain 2-like"/>
    <property type="match status" value="1"/>
</dbReference>
<dbReference type="NCBIfam" id="TIGR00257">
    <property type="entry name" value="IMPACT_YIGZ"/>
    <property type="match status" value="1"/>
</dbReference>
<dbReference type="InterPro" id="IPR035647">
    <property type="entry name" value="EFG_III/V"/>
</dbReference>
<evidence type="ECO:0000256" key="1">
    <source>
        <dbReference type="ARBA" id="ARBA00007665"/>
    </source>
</evidence>
<dbReference type="InterPro" id="IPR020569">
    <property type="entry name" value="UPF0029_Impact_CS"/>
</dbReference>
<dbReference type="InterPro" id="IPR015269">
    <property type="entry name" value="UPF0029_Impact_C"/>
</dbReference>
<dbReference type="InterPro" id="IPR015796">
    <property type="entry name" value="Impact_YigZ-like"/>
</dbReference>
<dbReference type="PANTHER" id="PTHR16301:SF20">
    <property type="entry name" value="IMPACT FAMILY MEMBER YIGZ"/>
    <property type="match status" value="1"/>
</dbReference>
<reference evidence="5" key="1">
    <citation type="submission" date="2016-10" db="EMBL/GenBank/DDBJ databases">
        <authorList>
            <person name="Varghese N."/>
            <person name="Submissions S."/>
        </authorList>
    </citation>
    <scope>NUCLEOTIDE SEQUENCE [LARGE SCALE GENOMIC DNA]</scope>
    <source>
        <strain evidence="5">Z-7934</strain>
    </source>
</reference>
<keyword evidence="5" id="KW-1185">Reference proteome</keyword>
<dbReference type="Pfam" id="PF09186">
    <property type="entry name" value="DUF1949"/>
    <property type="match status" value="1"/>
</dbReference>
<evidence type="ECO:0000259" key="3">
    <source>
        <dbReference type="Pfam" id="PF09186"/>
    </source>
</evidence>
<dbReference type="InterPro" id="IPR036956">
    <property type="entry name" value="Impact_N_sf"/>
</dbReference>
<name>A0A1I3A6E3_9FIRM</name>
<accession>A0A1I3A6E3</accession>
<gene>
    <name evidence="4" type="ORF">SAMN05192551_10125</name>
</gene>
<dbReference type="Gene3D" id="3.30.70.240">
    <property type="match status" value="1"/>
</dbReference>
<dbReference type="Proteomes" id="UP000199287">
    <property type="component" value="Unassembled WGS sequence"/>
</dbReference>
<evidence type="ECO:0000259" key="2">
    <source>
        <dbReference type="Pfam" id="PF01205"/>
    </source>
</evidence>
<evidence type="ECO:0000313" key="4">
    <source>
        <dbReference type="EMBL" id="SFH45578.1"/>
    </source>
</evidence>
<feature type="domain" description="UPF0029" evidence="3">
    <location>
        <begin position="152"/>
        <end position="205"/>
    </location>
</feature>
<dbReference type="InterPro" id="IPR001498">
    <property type="entry name" value="Impact_N"/>
</dbReference>
<dbReference type="AlphaFoldDB" id="A0A1I3A6E3"/>
<dbReference type="PANTHER" id="PTHR16301">
    <property type="entry name" value="IMPACT-RELATED"/>
    <property type="match status" value="1"/>
</dbReference>
<dbReference type="Gene3D" id="3.30.230.30">
    <property type="entry name" value="Impact, N-terminal domain"/>
    <property type="match status" value="1"/>
</dbReference>
<dbReference type="RefSeq" id="WP_093368493.1">
    <property type="nucleotide sequence ID" value="NZ_FOQA01000001.1"/>
</dbReference>
<dbReference type="GO" id="GO:0006446">
    <property type="term" value="P:regulation of translational initiation"/>
    <property type="evidence" value="ECO:0007669"/>
    <property type="project" value="TreeGrafter"/>
</dbReference>
<dbReference type="Pfam" id="PF01205">
    <property type="entry name" value="Impact_N"/>
    <property type="match status" value="1"/>
</dbReference>
<evidence type="ECO:0000313" key="5">
    <source>
        <dbReference type="Proteomes" id="UP000199287"/>
    </source>
</evidence>
<dbReference type="InterPro" id="IPR020568">
    <property type="entry name" value="Ribosomal_Su5_D2-typ_SF"/>
</dbReference>
<dbReference type="EMBL" id="FOQA01000001">
    <property type="protein sequence ID" value="SFH45578.1"/>
    <property type="molecule type" value="Genomic_DNA"/>
</dbReference>
<dbReference type="OrthoDB" id="9813771at2"/>
<organism evidence="4 5">
    <name type="scientific">Tindallia magadiensis</name>
    <dbReference type="NCBI Taxonomy" id="69895"/>
    <lineage>
        <taxon>Bacteria</taxon>
        <taxon>Bacillati</taxon>
        <taxon>Bacillota</taxon>
        <taxon>Clostridia</taxon>
        <taxon>Peptostreptococcales</taxon>
        <taxon>Tindalliaceae</taxon>
        <taxon>Tindallia</taxon>
    </lineage>
</organism>
<dbReference type="InterPro" id="IPR023582">
    <property type="entry name" value="Impact"/>
</dbReference>
<dbReference type="SUPFAM" id="SSF54980">
    <property type="entry name" value="EF-G C-terminal domain-like"/>
    <property type="match status" value="1"/>
</dbReference>
<proteinExistence type="inferred from homology"/>
<dbReference type="STRING" id="69895.SAMN05192551_10125"/>